<dbReference type="InterPro" id="IPR020904">
    <property type="entry name" value="Sc_DH/Rdtase_CS"/>
</dbReference>
<evidence type="ECO:0000313" key="4">
    <source>
        <dbReference type="EMBL" id="MFC3671397.1"/>
    </source>
</evidence>
<dbReference type="InterPro" id="IPR036291">
    <property type="entry name" value="NAD(P)-bd_dom_sf"/>
</dbReference>
<organism evidence="4 5">
    <name type="scientific">Novosphingobium pokkalii</name>
    <dbReference type="NCBI Taxonomy" id="1770194"/>
    <lineage>
        <taxon>Bacteria</taxon>
        <taxon>Pseudomonadati</taxon>
        <taxon>Pseudomonadota</taxon>
        <taxon>Alphaproteobacteria</taxon>
        <taxon>Sphingomonadales</taxon>
        <taxon>Sphingomonadaceae</taxon>
        <taxon>Novosphingobium</taxon>
    </lineage>
</organism>
<dbReference type="InterPro" id="IPR002347">
    <property type="entry name" value="SDR_fam"/>
</dbReference>
<dbReference type="Proteomes" id="UP001595683">
    <property type="component" value="Unassembled WGS sequence"/>
</dbReference>
<proteinExistence type="inferred from homology"/>
<sequence length="257" mass="26226">MGAFSCDLTGRTVLVTGASSGIGRRFAVILAAAGAKVVAAARRGELLDAVCAEIAAAGGEAQGVVLDVSQEASVIAAFDAAEARFGPVDTVVANAGISLPGSALGLGVDDFDATMAVNVRGPFLTAREGARRMVAHGIGAAGRGRIVLIGSITGHHAYPGIVAYGAAKAAVAQMGRLLAKDWANKGINVNTLAPGYMATDMTSALWDIAKGRRLRESFARRRIMPIDALDPMLLYLCSDASAPVTGGVFTIDDGQTL</sequence>
<protein>
    <submittedName>
        <fullName evidence="4">SDR family NAD(P)-dependent oxidoreductase</fullName>
        <ecNumber evidence="4">1.1.1.-</ecNumber>
    </submittedName>
</protein>
<dbReference type="PRINTS" id="PR00080">
    <property type="entry name" value="SDRFAMILY"/>
</dbReference>
<dbReference type="EMBL" id="JBHRYE010000011">
    <property type="protein sequence ID" value="MFC3671397.1"/>
    <property type="molecule type" value="Genomic_DNA"/>
</dbReference>
<comment type="caution">
    <text evidence="4">The sequence shown here is derived from an EMBL/GenBank/DDBJ whole genome shotgun (WGS) entry which is preliminary data.</text>
</comment>
<dbReference type="PRINTS" id="PR00081">
    <property type="entry name" value="GDHRDH"/>
</dbReference>
<evidence type="ECO:0000313" key="5">
    <source>
        <dbReference type="Proteomes" id="UP001595683"/>
    </source>
</evidence>
<accession>A0ABV7V3B5</accession>
<gene>
    <name evidence="4" type="ORF">ACFOOT_08165</name>
</gene>
<dbReference type="Pfam" id="PF00106">
    <property type="entry name" value="adh_short"/>
    <property type="match status" value="1"/>
</dbReference>
<dbReference type="PROSITE" id="PS00061">
    <property type="entry name" value="ADH_SHORT"/>
    <property type="match status" value="1"/>
</dbReference>
<evidence type="ECO:0000256" key="3">
    <source>
        <dbReference type="RuleBase" id="RU000363"/>
    </source>
</evidence>
<dbReference type="RefSeq" id="WP_191322646.1">
    <property type="nucleotide sequence ID" value="NZ_BMZP01000001.1"/>
</dbReference>
<dbReference type="PANTHER" id="PTHR43669">
    <property type="entry name" value="5-KETO-D-GLUCONATE 5-REDUCTASE"/>
    <property type="match status" value="1"/>
</dbReference>
<dbReference type="GO" id="GO:0016491">
    <property type="term" value="F:oxidoreductase activity"/>
    <property type="evidence" value="ECO:0007669"/>
    <property type="project" value="UniProtKB-KW"/>
</dbReference>
<dbReference type="SUPFAM" id="SSF51735">
    <property type="entry name" value="NAD(P)-binding Rossmann-fold domains"/>
    <property type="match status" value="1"/>
</dbReference>
<dbReference type="PANTHER" id="PTHR43669:SF3">
    <property type="entry name" value="ALCOHOL DEHYDROGENASE, PUTATIVE (AFU_ORTHOLOGUE AFUA_3G03445)-RELATED"/>
    <property type="match status" value="1"/>
</dbReference>
<comment type="similarity">
    <text evidence="1 3">Belongs to the short-chain dehydrogenases/reductases (SDR) family.</text>
</comment>
<reference evidence="5" key="1">
    <citation type="journal article" date="2019" name="Int. J. Syst. Evol. Microbiol.">
        <title>The Global Catalogue of Microorganisms (GCM) 10K type strain sequencing project: providing services to taxonomists for standard genome sequencing and annotation.</title>
        <authorList>
            <consortium name="The Broad Institute Genomics Platform"/>
            <consortium name="The Broad Institute Genome Sequencing Center for Infectious Disease"/>
            <person name="Wu L."/>
            <person name="Ma J."/>
        </authorList>
    </citation>
    <scope>NUCLEOTIDE SEQUENCE [LARGE SCALE GENOMIC DNA]</scope>
    <source>
        <strain evidence="5">KCTC 42224</strain>
    </source>
</reference>
<name>A0ABV7V3B5_9SPHN</name>
<evidence type="ECO:0000256" key="2">
    <source>
        <dbReference type="ARBA" id="ARBA00023002"/>
    </source>
</evidence>
<dbReference type="Gene3D" id="3.40.50.720">
    <property type="entry name" value="NAD(P)-binding Rossmann-like Domain"/>
    <property type="match status" value="1"/>
</dbReference>
<keyword evidence="5" id="KW-1185">Reference proteome</keyword>
<dbReference type="CDD" id="cd05233">
    <property type="entry name" value="SDR_c"/>
    <property type="match status" value="1"/>
</dbReference>
<evidence type="ECO:0000256" key="1">
    <source>
        <dbReference type="ARBA" id="ARBA00006484"/>
    </source>
</evidence>
<dbReference type="EC" id="1.1.1.-" evidence="4"/>
<keyword evidence="2 4" id="KW-0560">Oxidoreductase</keyword>